<dbReference type="AlphaFoldDB" id="A0A383W7C3"/>
<gene>
    <name evidence="1" type="ORF">BQ4739_LOCUS13182</name>
</gene>
<name>A0A383W7C3_TETOB</name>
<dbReference type="EMBL" id="FNXT01001183">
    <property type="protein sequence ID" value="SZX73062.1"/>
    <property type="molecule type" value="Genomic_DNA"/>
</dbReference>
<sequence length="192" mass="19445">MKGLAPPVLQHGRLPAAAAAAAAFAPAAALSATAGLKALPSAAAAAAVQQAGALVAHAKQQQQQQQQLAASLYPLQLQSRIHCSAITAAGNGWQCSTLAYVQHQQPAAAMLALQQPWPCGRAAACAAVGHFGSSAALQRQFQGALGDVSAQPAAVKVLSAAGPLPLHVPQYRRLPRLQADPLEALELEAAAP</sequence>
<keyword evidence="2" id="KW-1185">Reference proteome</keyword>
<evidence type="ECO:0000313" key="1">
    <source>
        <dbReference type="EMBL" id="SZX73062.1"/>
    </source>
</evidence>
<evidence type="ECO:0000313" key="2">
    <source>
        <dbReference type="Proteomes" id="UP000256970"/>
    </source>
</evidence>
<reference evidence="1 2" key="1">
    <citation type="submission" date="2016-10" db="EMBL/GenBank/DDBJ databases">
        <authorList>
            <person name="Cai Z."/>
        </authorList>
    </citation>
    <scope>NUCLEOTIDE SEQUENCE [LARGE SCALE GENOMIC DNA]</scope>
</reference>
<proteinExistence type="predicted"/>
<dbReference type="Proteomes" id="UP000256970">
    <property type="component" value="Unassembled WGS sequence"/>
</dbReference>
<protein>
    <submittedName>
        <fullName evidence="1">Uncharacterized protein</fullName>
    </submittedName>
</protein>
<organism evidence="1 2">
    <name type="scientific">Tetradesmus obliquus</name>
    <name type="common">Green alga</name>
    <name type="synonym">Acutodesmus obliquus</name>
    <dbReference type="NCBI Taxonomy" id="3088"/>
    <lineage>
        <taxon>Eukaryota</taxon>
        <taxon>Viridiplantae</taxon>
        <taxon>Chlorophyta</taxon>
        <taxon>core chlorophytes</taxon>
        <taxon>Chlorophyceae</taxon>
        <taxon>CS clade</taxon>
        <taxon>Sphaeropleales</taxon>
        <taxon>Scenedesmaceae</taxon>
        <taxon>Tetradesmus</taxon>
    </lineage>
</organism>
<accession>A0A383W7C3</accession>